<dbReference type="GO" id="GO:0005524">
    <property type="term" value="F:ATP binding"/>
    <property type="evidence" value="ECO:0007669"/>
    <property type="project" value="UniProtKB-KW"/>
</dbReference>
<keyword evidence="5 8" id="KW-0067">ATP-binding</keyword>
<dbReference type="PROSITE" id="PS50042">
    <property type="entry name" value="CNMP_BINDING_3"/>
    <property type="match status" value="1"/>
</dbReference>
<dbReference type="GO" id="GO:0005471">
    <property type="term" value="F:ATP:ADP antiporter activity"/>
    <property type="evidence" value="ECO:0007669"/>
    <property type="project" value="InterPro"/>
</dbReference>
<feature type="transmembrane region" description="Helical" evidence="8">
    <location>
        <begin position="87"/>
        <end position="106"/>
    </location>
</feature>
<dbReference type="SUPFAM" id="SSF51206">
    <property type="entry name" value="cAMP-binding domain-like"/>
    <property type="match status" value="1"/>
</dbReference>
<keyword evidence="11" id="KW-1185">Reference proteome</keyword>
<keyword evidence="4 8" id="KW-0547">Nucleotide-binding</keyword>
<feature type="transmembrane region" description="Helical" evidence="8">
    <location>
        <begin position="20"/>
        <end position="39"/>
    </location>
</feature>
<feature type="transmembrane region" description="Helical" evidence="8">
    <location>
        <begin position="394"/>
        <end position="413"/>
    </location>
</feature>
<dbReference type="PANTHER" id="PTHR43596:SF1">
    <property type="entry name" value="ADP,ATP CARRIER PROTEIN"/>
    <property type="match status" value="1"/>
</dbReference>
<dbReference type="Pfam" id="PF03219">
    <property type="entry name" value="TLC"/>
    <property type="match status" value="1"/>
</dbReference>
<dbReference type="InterPro" id="IPR018490">
    <property type="entry name" value="cNMP-bd_dom_sf"/>
</dbReference>
<feature type="transmembrane region" description="Helical" evidence="8">
    <location>
        <begin position="59"/>
        <end position="75"/>
    </location>
</feature>
<feature type="domain" description="Cyclic nucleotide-binding" evidence="9">
    <location>
        <begin position="872"/>
        <end position="987"/>
    </location>
</feature>
<feature type="transmembrane region" description="Helical" evidence="8">
    <location>
        <begin position="179"/>
        <end position="199"/>
    </location>
</feature>
<accession>A0A7S7SJ62</accession>
<keyword evidence="2 8" id="KW-0813">Transport</keyword>
<dbReference type="SUPFAM" id="SSF48371">
    <property type="entry name" value="ARM repeat"/>
    <property type="match status" value="1"/>
</dbReference>
<dbReference type="GO" id="GO:0016020">
    <property type="term" value="C:membrane"/>
    <property type="evidence" value="ECO:0007669"/>
    <property type="project" value="UniProtKB-SubCell"/>
</dbReference>
<dbReference type="Gene3D" id="1.25.10.10">
    <property type="entry name" value="Leucine-rich Repeat Variant"/>
    <property type="match status" value="1"/>
</dbReference>
<dbReference type="CDD" id="cd06174">
    <property type="entry name" value="MFS"/>
    <property type="match status" value="1"/>
</dbReference>
<keyword evidence="3 8" id="KW-0812">Transmembrane</keyword>
<feature type="transmembrane region" description="Helical" evidence="8">
    <location>
        <begin position="267"/>
        <end position="289"/>
    </location>
</feature>
<proteinExistence type="inferred from homology"/>
<feature type="transmembrane region" description="Helical" evidence="8">
    <location>
        <begin position="112"/>
        <end position="136"/>
    </location>
</feature>
<feature type="transmembrane region" description="Helical" evidence="8">
    <location>
        <begin position="309"/>
        <end position="333"/>
    </location>
</feature>
<evidence type="ECO:0000256" key="7">
    <source>
        <dbReference type="ARBA" id="ARBA00023136"/>
    </source>
</evidence>
<dbReference type="AlphaFoldDB" id="A0A7S7SJ62"/>
<dbReference type="InterPro" id="IPR014710">
    <property type="entry name" value="RmlC-like_jellyroll"/>
</dbReference>
<dbReference type="Pfam" id="PF00027">
    <property type="entry name" value="cNMP_binding"/>
    <property type="match status" value="1"/>
</dbReference>
<evidence type="ECO:0000256" key="6">
    <source>
        <dbReference type="ARBA" id="ARBA00022989"/>
    </source>
</evidence>
<dbReference type="CDD" id="cd00038">
    <property type="entry name" value="CAP_ED"/>
    <property type="match status" value="1"/>
</dbReference>
<keyword evidence="7 8" id="KW-0472">Membrane</keyword>
<evidence type="ECO:0000256" key="1">
    <source>
        <dbReference type="ARBA" id="ARBA00004141"/>
    </source>
</evidence>
<dbReference type="InterPro" id="IPR036259">
    <property type="entry name" value="MFS_trans_sf"/>
</dbReference>
<name>A0A7S7SJ62_PALFE</name>
<dbReference type="RefSeq" id="WP_194448032.1">
    <property type="nucleotide sequence ID" value="NZ_CP063849.1"/>
</dbReference>
<evidence type="ECO:0000313" key="10">
    <source>
        <dbReference type="EMBL" id="QOY86363.1"/>
    </source>
</evidence>
<evidence type="ECO:0000256" key="2">
    <source>
        <dbReference type="ARBA" id="ARBA00022448"/>
    </source>
</evidence>
<comment type="subcellular location">
    <subcellularLocation>
        <location evidence="1 8">Membrane</location>
        <topology evidence="1 8">Multi-pass membrane protein</topology>
    </subcellularLocation>
</comment>
<evidence type="ECO:0000256" key="8">
    <source>
        <dbReference type="RuleBase" id="RU363121"/>
    </source>
</evidence>
<evidence type="ECO:0000259" key="9">
    <source>
        <dbReference type="PROSITE" id="PS50042"/>
    </source>
</evidence>
<dbReference type="PANTHER" id="PTHR43596">
    <property type="entry name" value="ADP,ATP CARRIER PROTEIN"/>
    <property type="match status" value="1"/>
</dbReference>
<feature type="transmembrane region" description="Helical" evidence="8">
    <location>
        <begin position="368"/>
        <end position="388"/>
    </location>
</feature>
<dbReference type="SMART" id="SM00100">
    <property type="entry name" value="cNMP"/>
    <property type="match status" value="1"/>
</dbReference>
<comment type="similarity">
    <text evidence="8">Belongs to the ADP/ATP translocase tlc family.</text>
</comment>
<dbReference type="InterPro" id="IPR011989">
    <property type="entry name" value="ARM-like"/>
</dbReference>
<dbReference type="InterPro" id="IPR000595">
    <property type="entry name" value="cNMP-bd_dom"/>
</dbReference>
<feature type="transmembrane region" description="Helical" evidence="8">
    <location>
        <begin position="148"/>
        <end position="173"/>
    </location>
</feature>
<dbReference type="SUPFAM" id="SSF103473">
    <property type="entry name" value="MFS general substrate transporter"/>
    <property type="match status" value="1"/>
</dbReference>
<evidence type="ECO:0000256" key="5">
    <source>
        <dbReference type="ARBA" id="ARBA00022840"/>
    </source>
</evidence>
<dbReference type="KEGG" id="pfer:IRI77_26635"/>
<dbReference type="Gene3D" id="2.60.120.10">
    <property type="entry name" value="Jelly Rolls"/>
    <property type="match status" value="1"/>
</dbReference>
<dbReference type="Gene3D" id="1.20.1250.20">
    <property type="entry name" value="MFS general substrate transporter like domains"/>
    <property type="match status" value="1"/>
</dbReference>
<keyword evidence="6 8" id="KW-1133">Transmembrane helix</keyword>
<reference evidence="10 11" key="1">
    <citation type="submission" date="2020-10" db="EMBL/GenBank/DDBJ databases">
        <title>Complete genome sequence of Paludibaculum fermentans P105T, a facultatively anaerobic acidobacterium capable of dissimilatory Fe(III) reduction.</title>
        <authorList>
            <person name="Dedysh S.N."/>
            <person name="Beletsky A.V."/>
            <person name="Kulichevskaya I.S."/>
            <person name="Mardanov A.V."/>
            <person name="Ravin N.V."/>
        </authorList>
    </citation>
    <scope>NUCLEOTIDE SEQUENCE [LARGE SCALE GENOMIC DNA]</scope>
    <source>
        <strain evidence="10 11">P105</strain>
    </source>
</reference>
<organism evidence="10 11">
    <name type="scientific">Paludibaculum fermentans</name>
    <dbReference type="NCBI Taxonomy" id="1473598"/>
    <lineage>
        <taxon>Bacteria</taxon>
        <taxon>Pseudomonadati</taxon>
        <taxon>Acidobacteriota</taxon>
        <taxon>Terriglobia</taxon>
        <taxon>Bryobacterales</taxon>
        <taxon>Bryobacteraceae</taxon>
        <taxon>Paludibaculum</taxon>
    </lineage>
</organism>
<dbReference type="InterPro" id="IPR016024">
    <property type="entry name" value="ARM-type_fold"/>
</dbReference>
<sequence>MLKRLQARLSRAIDVRPGEYARTALMFLYLMCVLLAYYILKPSSRALFLTRFTTDHLPYLYMVMAVSGGILAYFYSRIAVKWSLNAAVNASIVFVVLCLLELWQLLDTGQSWVYYVFNVWVSLFSLVLVSQGWLVASQVFDAREAKRVYGILAGGAVLGAAIGGSLTAQFAAAVGTRNLLMVSAAFVVLAYVFYRLLLLQPGVNLERARGASREEIEFSVRDIGQAVLQRRHLQVIVAILTVTYVVDTLVEFQFNSMAVRGRSGDQLTAFLGGFYGLYLNLATFFLQIFLTSWIVNRFGVGGTLLAMPIGIGCASGAMLFSPGVWAAGAARLIEASTRYSLNRTGMELLYLPLPDDLKQRTKAFVDVFVDRMARGLGALVILGLGALFTDSLTAVTVAVLVLCCVWVALSLYARREYIATVRGRLESRRLDLESMRIPYQDAGLLRLLEETARKQSPRQAVYALAMLDEVPDYPLEPFAVRMVHQAPSEVRAKIFEIAALRGWHSLLSEARAEIEQPGSVALKSAVRYACSVNGREDELLVRMLDSKDPKLVEAAVESSTSTPLSWVKSALESSDPARRRLGALALRAHPKYALAELPRMLADGDSRVRGAAADTLVGLGEDVAPVLAPIVADEAALSRLRLRALRVLTRTQTQAALDSLMGLLSVEDLVVRSGVVRALTTLRDRSPQLRFGGQPVEEQIQLEARSYYAMHAALGALRQSGRKAPALALLMRTLEERMGRTVERLFRLLGLRYPPKDIDAAFRAYQRNKQEELSNAIDFLDNILDHELKRLVLPLLDEDGTDDQALLLFGIDRPTAGDALGRMIDEGDPWLMGCALAAARDLGLNSGVLGRPETMRQLNIVERVIALEGVDLMKGLTPDQLSRVAAIATQDSAQPGRDILTPQSPLDAMYIILDGSVALLQDGEQLEVVHQNEVLGSWALLDNSPLPVTARALEDTVLLRISRDDFFDLLSDNMEIASAILSTLVKRFRALLSGEVKQ</sequence>
<evidence type="ECO:0000256" key="4">
    <source>
        <dbReference type="ARBA" id="ARBA00022741"/>
    </source>
</evidence>
<dbReference type="EMBL" id="CP063849">
    <property type="protein sequence ID" value="QOY86363.1"/>
    <property type="molecule type" value="Genomic_DNA"/>
</dbReference>
<dbReference type="InterPro" id="IPR004667">
    <property type="entry name" value="ADP_ATP_car_bac_type"/>
</dbReference>
<protein>
    <recommendedName>
        <fullName evidence="8">ADP,ATP carrier protein</fullName>
    </recommendedName>
</protein>
<evidence type="ECO:0000313" key="11">
    <source>
        <dbReference type="Proteomes" id="UP000593892"/>
    </source>
</evidence>
<gene>
    <name evidence="10" type="ORF">IRI77_26635</name>
</gene>
<dbReference type="Proteomes" id="UP000593892">
    <property type="component" value="Chromosome"/>
</dbReference>
<evidence type="ECO:0000256" key="3">
    <source>
        <dbReference type="ARBA" id="ARBA00022692"/>
    </source>
</evidence>